<dbReference type="OrthoDB" id="414242at2759"/>
<dbReference type="SUPFAM" id="SSF56059">
    <property type="entry name" value="Glutathione synthetase ATP-binding domain-like"/>
    <property type="match status" value="1"/>
</dbReference>
<gene>
    <name evidence="3" type="ORF">AK812_SmicGene18272</name>
</gene>
<evidence type="ECO:0000313" key="3">
    <source>
        <dbReference type="EMBL" id="OLP99195.1"/>
    </source>
</evidence>
<protein>
    <submittedName>
        <fullName evidence="3">Uncharacterized protein</fullName>
    </submittedName>
</protein>
<evidence type="ECO:0000256" key="2">
    <source>
        <dbReference type="SAM" id="SignalP"/>
    </source>
</evidence>
<proteinExistence type="predicted"/>
<feature type="region of interest" description="Disordered" evidence="1">
    <location>
        <begin position="253"/>
        <end position="302"/>
    </location>
</feature>
<feature type="compositionally biased region" description="Basic residues" evidence="1">
    <location>
        <begin position="285"/>
        <end position="295"/>
    </location>
</feature>
<feature type="chain" id="PRO_5012548177" evidence="2">
    <location>
        <begin position="25"/>
        <end position="795"/>
    </location>
</feature>
<feature type="signal peptide" evidence="2">
    <location>
        <begin position="1"/>
        <end position="24"/>
    </location>
</feature>
<comment type="caution">
    <text evidence="3">The sequence shown here is derived from an EMBL/GenBank/DDBJ whole genome shotgun (WGS) entry which is preliminary data.</text>
</comment>
<dbReference type="EMBL" id="LSRX01000371">
    <property type="protein sequence ID" value="OLP99195.1"/>
    <property type="molecule type" value="Genomic_DNA"/>
</dbReference>
<name>A0A1Q9DVI7_SYMMI</name>
<dbReference type="Proteomes" id="UP000186817">
    <property type="component" value="Unassembled WGS sequence"/>
</dbReference>
<feature type="compositionally biased region" description="Basic and acidic residues" evidence="1">
    <location>
        <begin position="262"/>
        <end position="276"/>
    </location>
</feature>
<evidence type="ECO:0000256" key="1">
    <source>
        <dbReference type="SAM" id="MobiDB-lite"/>
    </source>
</evidence>
<keyword evidence="4" id="KW-1185">Reference proteome</keyword>
<organism evidence="3 4">
    <name type="scientific">Symbiodinium microadriaticum</name>
    <name type="common">Dinoflagellate</name>
    <name type="synonym">Zooxanthella microadriatica</name>
    <dbReference type="NCBI Taxonomy" id="2951"/>
    <lineage>
        <taxon>Eukaryota</taxon>
        <taxon>Sar</taxon>
        <taxon>Alveolata</taxon>
        <taxon>Dinophyceae</taxon>
        <taxon>Suessiales</taxon>
        <taxon>Symbiodiniaceae</taxon>
        <taxon>Symbiodinium</taxon>
    </lineage>
</organism>
<evidence type="ECO:0000313" key="4">
    <source>
        <dbReference type="Proteomes" id="UP000186817"/>
    </source>
</evidence>
<reference evidence="3 4" key="1">
    <citation type="submission" date="2016-02" db="EMBL/GenBank/DDBJ databases">
        <title>Genome analysis of coral dinoflagellate symbionts highlights evolutionary adaptations to a symbiotic lifestyle.</title>
        <authorList>
            <person name="Aranda M."/>
            <person name="Li Y."/>
            <person name="Liew Y.J."/>
            <person name="Baumgarten S."/>
            <person name="Simakov O."/>
            <person name="Wilson M."/>
            <person name="Piel J."/>
            <person name="Ashoor H."/>
            <person name="Bougouffa S."/>
            <person name="Bajic V.B."/>
            <person name="Ryu T."/>
            <person name="Ravasi T."/>
            <person name="Bayer T."/>
            <person name="Micklem G."/>
            <person name="Kim H."/>
            <person name="Bhak J."/>
            <person name="Lajeunesse T.C."/>
            <person name="Voolstra C.R."/>
        </authorList>
    </citation>
    <scope>NUCLEOTIDE SEQUENCE [LARGE SCALE GENOMIC DNA]</scope>
    <source>
        <strain evidence="3 4">CCMP2467</strain>
    </source>
</reference>
<sequence length="795" mass="88492">MRKRYHSWASAWLQTILCFGLAEGSTADAQVVLASGKGGDRRPQGALAVTRDIERRVVQAGGNTVGVLVASLSWTSADDLDLHMLLPGGQEISYRHKTAEGGELDVDMCVQGKHGGNCADRPVENIVFQDDPPAGRYKIFVQNFNYHLNTLPENMQVARMQEGRKASKEEMQLRLSQDRPVLFDLLLKVHGSKKLFEGLCTPAGKTHGSSDVIVLEFDYDPTKDEDERFIPHFEAVAAQECLRYSEKLALAGSEARALPGSPREKSVQPRTSDGKVKKTGGGGAKAHRSGKRAGRHANIEMATSWPVKDTCQGREDAKHAALQADPLEGKGCMEKAELVDKLQQAHTRALFALLTSVVVALPHLKLQPALATRCHAAMAPKKKPAQVKAKAKKVVTKAAVKRKPAASKASKARKVVAPTKPIRIGFLIGKDTDLVEDPKYVGDASFMADMPDKYRVDPESKEYLKNCEAGVKGFAHADVAIPWYIHKKYGGDVTVDMIFPEEITLKRLKSNMCNYIIGYDVINSIFEGPKRYKEVTKAFTECGNLMPSWEVQDFIYIKSRYMQACMDAGIPMAPTIFAKKSKRSPAKLLAEIKARGWQTFVMKQSMMAFSLGFCKLKVEDCEKDPSILKNYFRDYAECPEYVVQEAIDGFTRNWETRVFWFNGKFLYAIANKAAVSTEDGQEVIITGDDIPSEFLENAKRIGEQALKILPQLCTPSGQPVDMTLIRTDVGCSDSPLHDKHTNWDPNGRTFFLNEIEYGGTTYFIRHLKEDWVPKWAELYVNKSNEVFDKMCEAAA</sequence>
<accession>A0A1Q9DVI7</accession>
<dbReference type="AlphaFoldDB" id="A0A1Q9DVI7"/>
<keyword evidence="2" id="KW-0732">Signal</keyword>